<feature type="non-terminal residue" evidence="1">
    <location>
        <position position="1"/>
    </location>
</feature>
<dbReference type="Proteomes" id="UP000746612">
    <property type="component" value="Unassembled WGS sequence"/>
</dbReference>
<gene>
    <name evidence="1" type="ORF">MDCFG202_LOCUS17470</name>
</gene>
<dbReference type="EMBL" id="CAJPIJ010000053">
    <property type="protein sequence ID" value="CAG1964339.1"/>
    <property type="molecule type" value="Genomic_DNA"/>
</dbReference>
<name>A0A8H3PP73_GIBZA</name>
<accession>A0A8H3PP73</accession>
<evidence type="ECO:0000313" key="2">
    <source>
        <dbReference type="Proteomes" id="UP000746612"/>
    </source>
</evidence>
<evidence type="ECO:0000313" key="1">
    <source>
        <dbReference type="EMBL" id="CAG1964339.1"/>
    </source>
</evidence>
<reference evidence="1" key="1">
    <citation type="submission" date="2021-03" db="EMBL/GenBank/DDBJ databases">
        <authorList>
            <person name="Alouane T."/>
            <person name="Langin T."/>
            <person name="Bonhomme L."/>
        </authorList>
    </citation>
    <scope>NUCLEOTIDE SEQUENCE</scope>
    <source>
        <strain evidence="1">MDC_Fg202</strain>
    </source>
</reference>
<proteinExistence type="predicted"/>
<dbReference type="AlphaFoldDB" id="A0A8H3PP73"/>
<comment type="caution">
    <text evidence="1">The sequence shown here is derived from an EMBL/GenBank/DDBJ whole genome shotgun (WGS) entry which is preliminary data.</text>
</comment>
<protein>
    <submittedName>
        <fullName evidence="1">Uncharacterized protein</fullName>
    </submittedName>
</protein>
<feature type="non-terminal residue" evidence="1">
    <location>
        <position position="266"/>
    </location>
</feature>
<organism evidence="1 2">
    <name type="scientific">Gibberella zeae</name>
    <name type="common">Wheat head blight fungus</name>
    <name type="synonym">Fusarium graminearum</name>
    <dbReference type="NCBI Taxonomy" id="5518"/>
    <lineage>
        <taxon>Eukaryota</taxon>
        <taxon>Fungi</taxon>
        <taxon>Dikarya</taxon>
        <taxon>Ascomycota</taxon>
        <taxon>Pezizomycotina</taxon>
        <taxon>Sordariomycetes</taxon>
        <taxon>Hypocreomycetidae</taxon>
        <taxon>Hypocreales</taxon>
        <taxon>Nectriaceae</taxon>
        <taxon>Fusarium</taxon>
    </lineage>
</organism>
<sequence length="266" mass="30932">SSVLPSTYIQPLQLTSHRLIVSGSPSTHSQATDVVNTLCHGPDYAVYTFYDIAKYATEANLNKSMTGAQLDKFFRENENTLPFAPEPNLRNIDFSVQQKVGTVHHTQGQHFDHASCLDIYLRLTYYPQTTHESHRTAAFCFEYRIQKPNEMDERTSAFHLQLCEWRFNQSVFSNRLQTLVDSLRLGERLDEFNCNLAVSMAIEIKRQIRDKEQYTCLADYTDAFINVREEVERFAGFWGELKDDVYRHLVTEKNIYFDSRDIGLFI</sequence>